<sequence>MQTSSTAFRCSTPVTGPRDCFGLHRSAGRLNGAILAPPSAPRSVQGRGTVVVKALRTKGGQKQKTSKRTDGDRVAEPVDSVISSPTAYGALGALYSALAVPAALFPHSAANFLFGAAAEPHDMLHEPLFRILAAGLATAGAVSFALRAGAKSGDLDSSVNKRLEIGLVVFVTINTLLQTTSAAQPGSVLTFPGFWATALILGLTVTSAWGGFGKASDQGLSLKRAGPLPAIKKFQDDTADFAGSATGSGLTSTLYTVLTAGFFAAGVGYLYAPEFTLQAVFNDVKGDECVFLWRAIGAALVSLVSVTSYSLREGAADGSLGTAPFKLLNIGLSGASLIHLLVLAPLIGGEHAGPFLLPLLGTWGASFALSSANLLRGGDDS</sequence>
<protein>
    <submittedName>
        <fullName evidence="2">G7164 protein</fullName>
    </submittedName>
</protein>
<feature type="transmembrane region" description="Helical" evidence="1">
    <location>
        <begin position="355"/>
        <end position="375"/>
    </location>
</feature>
<dbReference type="EMBL" id="CAXHTA020000010">
    <property type="protein sequence ID" value="CAL5224472.1"/>
    <property type="molecule type" value="Genomic_DNA"/>
</dbReference>
<feature type="transmembrane region" description="Helical" evidence="1">
    <location>
        <begin position="128"/>
        <end position="150"/>
    </location>
</feature>
<evidence type="ECO:0000313" key="3">
    <source>
        <dbReference type="Proteomes" id="UP001497392"/>
    </source>
</evidence>
<feature type="transmembrane region" description="Helical" evidence="1">
    <location>
        <begin position="162"/>
        <end position="181"/>
    </location>
</feature>
<keyword evidence="1" id="KW-1133">Transmembrane helix</keyword>
<feature type="transmembrane region" description="Helical" evidence="1">
    <location>
        <begin position="291"/>
        <end position="311"/>
    </location>
</feature>
<name>A0ABP1G3Q2_9CHLO</name>
<reference evidence="2 3" key="1">
    <citation type="submission" date="2024-06" db="EMBL/GenBank/DDBJ databases">
        <authorList>
            <person name="Kraege A."/>
            <person name="Thomma B."/>
        </authorList>
    </citation>
    <scope>NUCLEOTIDE SEQUENCE [LARGE SCALE GENOMIC DNA]</scope>
</reference>
<gene>
    <name evidence="2" type="primary">g7164</name>
    <name evidence="2" type="ORF">VP750_LOCUS6131</name>
</gene>
<feature type="transmembrane region" description="Helical" evidence="1">
    <location>
        <begin position="87"/>
        <end position="108"/>
    </location>
</feature>
<evidence type="ECO:0000313" key="2">
    <source>
        <dbReference type="EMBL" id="CAL5224472.1"/>
    </source>
</evidence>
<organism evidence="2 3">
    <name type="scientific">Coccomyxa viridis</name>
    <dbReference type="NCBI Taxonomy" id="1274662"/>
    <lineage>
        <taxon>Eukaryota</taxon>
        <taxon>Viridiplantae</taxon>
        <taxon>Chlorophyta</taxon>
        <taxon>core chlorophytes</taxon>
        <taxon>Trebouxiophyceae</taxon>
        <taxon>Trebouxiophyceae incertae sedis</taxon>
        <taxon>Coccomyxaceae</taxon>
        <taxon>Coccomyxa</taxon>
    </lineage>
</organism>
<accession>A0ABP1G3Q2</accession>
<keyword evidence="1" id="KW-0472">Membrane</keyword>
<feature type="transmembrane region" description="Helical" evidence="1">
    <location>
        <begin position="193"/>
        <end position="212"/>
    </location>
</feature>
<comment type="caution">
    <text evidence="2">The sequence shown here is derived from an EMBL/GenBank/DDBJ whole genome shotgun (WGS) entry which is preliminary data.</text>
</comment>
<proteinExistence type="predicted"/>
<feature type="transmembrane region" description="Helical" evidence="1">
    <location>
        <begin position="323"/>
        <end position="343"/>
    </location>
</feature>
<evidence type="ECO:0000256" key="1">
    <source>
        <dbReference type="SAM" id="Phobius"/>
    </source>
</evidence>
<keyword evidence="3" id="KW-1185">Reference proteome</keyword>
<feature type="transmembrane region" description="Helical" evidence="1">
    <location>
        <begin position="253"/>
        <end position="271"/>
    </location>
</feature>
<dbReference type="Proteomes" id="UP001497392">
    <property type="component" value="Unassembled WGS sequence"/>
</dbReference>
<keyword evidence="1" id="KW-0812">Transmembrane</keyword>